<reference evidence="1 2" key="1">
    <citation type="submission" date="2021-06" db="EMBL/GenBank/DDBJ databases">
        <title>Caerostris extrusa draft genome.</title>
        <authorList>
            <person name="Kono N."/>
            <person name="Arakawa K."/>
        </authorList>
    </citation>
    <scope>NUCLEOTIDE SEQUENCE [LARGE SCALE GENOMIC DNA]</scope>
</reference>
<keyword evidence="2" id="KW-1185">Reference proteome</keyword>
<evidence type="ECO:0000313" key="2">
    <source>
        <dbReference type="Proteomes" id="UP001054945"/>
    </source>
</evidence>
<proteinExistence type="predicted"/>
<dbReference type="AlphaFoldDB" id="A0AAV4R283"/>
<sequence>MKAYTNTCTHVKRNLLQLFHQNLHNSSADKDLSGRSSAKTIAHRFPQTKTLGKKQQAIKDAKMIGQWYWKRIIELILVHFFVCRIAKSDLNQPCDSCSFGQSLEVGNET</sequence>
<comment type="caution">
    <text evidence="1">The sequence shown here is derived from an EMBL/GenBank/DDBJ whole genome shotgun (WGS) entry which is preliminary data.</text>
</comment>
<protein>
    <submittedName>
        <fullName evidence="1">Uncharacterized protein</fullName>
    </submittedName>
</protein>
<accession>A0AAV4R283</accession>
<evidence type="ECO:0000313" key="1">
    <source>
        <dbReference type="EMBL" id="GIY14739.1"/>
    </source>
</evidence>
<gene>
    <name evidence="1" type="ORF">CEXT_83871</name>
</gene>
<dbReference type="EMBL" id="BPLR01007139">
    <property type="protein sequence ID" value="GIY14739.1"/>
    <property type="molecule type" value="Genomic_DNA"/>
</dbReference>
<name>A0AAV4R283_CAEEX</name>
<organism evidence="1 2">
    <name type="scientific">Caerostris extrusa</name>
    <name type="common">Bark spider</name>
    <name type="synonym">Caerostris bankana</name>
    <dbReference type="NCBI Taxonomy" id="172846"/>
    <lineage>
        <taxon>Eukaryota</taxon>
        <taxon>Metazoa</taxon>
        <taxon>Ecdysozoa</taxon>
        <taxon>Arthropoda</taxon>
        <taxon>Chelicerata</taxon>
        <taxon>Arachnida</taxon>
        <taxon>Araneae</taxon>
        <taxon>Araneomorphae</taxon>
        <taxon>Entelegynae</taxon>
        <taxon>Araneoidea</taxon>
        <taxon>Araneidae</taxon>
        <taxon>Caerostris</taxon>
    </lineage>
</organism>
<dbReference type="Proteomes" id="UP001054945">
    <property type="component" value="Unassembled WGS sequence"/>
</dbReference>